<dbReference type="OrthoDB" id="2678391at2"/>
<protein>
    <recommendedName>
        <fullName evidence="3">Apea-like HEPN domain-containing protein</fullName>
    </recommendedName>
</protein>
<dbReference type="AlphaFoldDB" id="A0A2W0CH56"/>
<evidence type="ECO:0008006" key="3">
    <source>
        <dbReference type="Google" id="ProtNLM"/>
    </source>
</evidence>
<accession>A0A2W0CH56</accession>
<reference evidence="1 2" key="1">
    <citation type="submission" date="2018-01" db="EMBL/GenBank/DDBJ databases">
        <title>Genome sequence of the PGP bacterium Paenibacillus illinoisensis E3.</title>
        <authorList>
            <person name="Rolli E."/>
            <person name="Marasco R."/>
            <person name="Bessem C."/>
            <person name="Michoud G."/>
            <person name="Gaiarsa S."/>
            <person name="Borin S."/>
            <person name="Daffonchio D."/>
        </authorList>
    </citation>
    <scope>NUCLEOTIDE SEQUENCE [LARGE SCALE GENOMIC DNA]</scope>
    <source>
        <strain evidence="1 2">E3</strain>
    </source>
</reference>
<evidence type="ECO:0000313" key="1">
    <source>
        <dbReference type="EMBL" id="PYY27178.1"/>
    </source>
</evidence>
<comment type="caution">
    <text evidence="1">The sequence shown here is derived from an EMBL/GenBank/DDBJ whole genome shotgun (WGS) entry which is preliminary data.</text>
</comment>
<dbReference type="RefSeq" id="WP_110821651.1">
    <property type="nucleotide sequence ID" value="NZ_PRLG01000022.1"/>
</dbReference>
<evidence type="ECO:0000313" key="2">
    <source>
        <dbReference type="Proteomes" id="UP000247459"/>
    </source>
</evidence>
<name>A0A2W0CH56_9BACL</name>
<dbReference type="EMBL" id="PRLG01000022">
    <property type="protein sequence ID" value="PYY27178.1"/>
    <property type="molecule type" value="Genomic_DNA"/>
</dbReference>
<proteinExistence type="predicted"/>
<dbReference type="Proteomes" id="UP000247459">
    <property type="component" value="Unassembled WGS sequence"/>
</dbReference>
<gene>
    <name evidence="1" type="ORF">PIL02S_04677</name>
</gene>
<sequence length="486" mass="57422">MIKFVMINKKNNQFNFYTYTNEIMNKLQIELGSNGLEFYLNKEIIRKATFEYKHTEFLINFTVVATSETFQLKVDINLPTKDVSSLELHDVKIKIKDLMIGDWEQCVWLEDSQSELFAEELYKKVHNVENSLRRLINSILFFKLGGDWWGKYMPVDLINKYNLRNDQYRRRTPSFDNIHTNLMSIDTADLILILSYKTHKLRKDSIFRDEDINPFEGFAEPENALSHEEKKKLVHFQDTMNSILFNSKSMDKLHLNLIQVLKDQMEIDKDFWEDYFCPWFSCDFRKFSGLWQEFTADRNHVAHNKLIDVKLSDKFHKSMTELQKLISEAEGKFATYTESEAANYLEEIKVEAKEIERQHALDWREQVEADAGINILDDIEIIEQYQEYITDALNEIKDNFYYRTDIEIIYSEPDLKEECEILVIKHNLIGNELKVRVFPNIDSSEGETSTVTLQVISKGFKGTFRLHYTNGEAVYNSEQTTYMPLV</sequence>
<organism evidence="1 2">
    <name type="scientific">Paenibacillus illinoisensis</name>
    <dbReference type="NCBI Taxonomy" id="59845"/>
    <lineage>
        <taxon>Bacteria</taxon>
        <taxon>Bacillati</taxon>
        <taxon>Bacillota</taxon>
        <taxon>Bacilli</taxon>
        <taxon>Bacillales</taxon>
        <taxon>Paenibacillaceae</taxon>
        <taxon>Paenibacillus</taxon>
    </lineage>
</organism>